<accession>A0A368EZF1</accession>
<evidence type="ECO:0000256" key="1">
    <source>
        <dbReference type="SAM" id="MobiDB-lite"/>
    </source>
</evidence>
<evidence type="ECO:0000313" key="2">
    <source>
        <dbReference type="EMBL" id="RCN24075.1"/>
    </source>
</evidence>
<protein>
    <submittedName>
        <fullName evidence="2">Uncharacterized protein</fullName>
    </submittedName>
</protein>
<dbReference type="AlphaFoldDB" id="A0A368EZF1"/>
<gene>
    <name evidence="2" type="ORF">ANCCAN_30235</name>
</gene>
<proteinExistence type="predicted"/>
<organism evidence="2 3">
    <name type="scientific">Ancylostoma caninum</name>
    <name type="common">Dog hookworm</name>
    <dbReference type="NCBI Taxonomy" id="29170"/>
    <lineage>
        <taxon>Eukaryota</taxon>
        <taxon>Metazoa</taxon>
        <taxon>Ecdysozoa</taxon>
        <taxon>Nematoda</taxon>
        <taxon>Chromadorea</taxon>
        <taxon>Rhabditida</taxon>
        <taxon>Rhabditina</taxon>
        <taxon>Rhabditomorpha</taxon>
        <taxon>Strongyloidea</taxon>
        <taxon>Ancylostomatidae</taxon>
        <taxon>Ancylostomatinae</taxon>
        <taxon>Ancylostoma</taxon>
    </lineage>
</organism>
<dbReference type="GO" id="GO:0005737">
    <property type="term" value="C:cytoplasm"/>
    <property type="evidence" value="ECO:0007669"/>
    <property type="project" value="TreeGrafter"/>
</dbReference>
<dbReference type="PANTHER" id="PTHR14388">
    <property type="entry name" value="T CELL-SPECIFIC ADAPTER PROTEIN TSAD"/>
    <property type="match status" value="1"/>
</dbReference>
<keyword evidence="3" id="KW-1185">Reference proteome</keyword>
<feature type="region of interest" description="Disordered" evidence="1">
    <location>
        <begin position="61"/>
        <end position="82"/>
    </location>
</feature>
<dbReference type="Proteomes" id="UP000252519">
    <property type="component" value="Unassembled WGS sequence"/>
</dbReference>
<dbReference type="OrthoDB" id="10003345at2759"/>
<dbReference type="PANTHER" id="PTHR14388:SF17">
    <property type="entry name" value="SH2 DOMAIN-CONTAINING PROTEIN"/>
    <property type="match status" value="1"/>
</dbReference>
<evidence type="ECO:0000313" key="3">
    <source>
        <dbReference type="Proteomes" id="UP000252519"/>
    </source>
</evidence>
<name>A0A368EZF1_ANCCA</name>
<dbReference type="STRING" id="29170.A0A368EZF1"/>
<comment type="caution">
    <text evidence="2">The sequence shown here is derived from an EMBL/GenBank/DDBJ whole genome shotgun (WGS) entry which is preliminary data.</text>
</comment>
<reference evidence="2 3" key="1">
    <citation type="submission" date="2014-10" db="EMBL/GenBank/DDBJ databases">
        <title>Draft genome of the hookworm Ancylostoma caninum.</title>
        <authorList>
            <person name="Mitreva M."/>
        </authorList>
    </citation>
    <scope>NUCLEOTIDE SEQUENCE [LARGE SCALE GENOMIC DNA]</scope>
    <source>
        <strain evidence="2 3">Baltimore</strain>
    </source>
</reference>
<dbReference type="EMBL" id="JOJR01023694">
    <property type="protein sequence ID" value="RCN24075.1"/>
    <property type="molecule type" value="Genomic_DNA"/>
</dbReference>
<sequence>MRKMAQKAREQHRQLIRTSTSILPALKDTKATSLREAIKNLPRPPKPKSRAAIVDWFKRDEWPRGTGQDPKTRMPAPWFHGR</sequence>